<evidence type="ECO:0000256" key="2">
    <source>
        <dbReference type="ARBA" id="ARBA00022692"/>
    </source>
</evidence>
<feature type="region of interest" description="Disordered" evidence="5">
    <location>
        <begin position="848"/>
        <end position="869"/>
    </location>
</feature>
<keyword evidence="3 6" id="KW-1133">Transmembrane helix</keyword>
<accession>A0A267G6P7</accession>
<feature type="transmembrane region" description="Helical" evidence="6">
    <location>
        <begin position="774"/>
        <end position="796"/>
    </location>
</feature>
<keyword evidence="7" id="KW-0732">Signal</keyword>
<feature type="chain" id="PRO_5011972550" description="Neurofascin/L1/NrCAM C-terminal domain-containing protein" evidence="7">
    <location>
        <begin position="19"/>
        <end position="897"/>
    </location>
</feature>
<sequence length="897" mass="99386">RMLSLGCVLVLCLAAAAGEDKVRFNFSQTGKILLSWDEVWEVGSPNMMAFLMPDKSLKIKIALQGRADIGHSAVLKYKCANSATFNTIDLSSVTRHQERCESTQIPFSVRIIDAKEGSYEFKLLDTPLGSYDVFNSKLELLVEVLVAGQPEVKLVSNSLFVWSLEPLGKYRSKTSSGSSISTRFLTPDAVSFLKNLKMESNFGFKEFLDPSVVNALRNAPPFLRAKINMGAVLNFDAGSCENYQVSRAALFVNYHSKLDDKAQNLLKHIHLNLATGRLHYAAYGLSASIFSSFEGRSPTQVGICATLSFSGQGQPYDRTFSVEQKIPRDKVMYTKQGVNAPDCSLPDNVNEEPIFIFSGMDHTPLVCPIICSDPLTVYKFTHTSKDHRRKALTPMSTKDWTEVDGIRVSKTGNIIEFPPAAQNRHAGQYMCEAGNKKFTFNADVVSMPQFSYKPSDGPSEVSGSLPAVIYAMEGESMSYNCSTYFNNVAQVIAEPVFYSPAVRESADWKELRMSEFNSLFGSRPVSVDTLTSLTDRRTINITVSRVPPGDSSTGRDFTHRVICRATVGKADAEKIGMPKYVVESGSSVFFLPRPTPASFDLSKARNCSEQRCSTASGAEFSVALKPEVTAKLKAIGVEVMAMFKIDDVYLKDLNIINQKGVSEITFERDTNRLTFKVHPITDDKVLVELQKRKTLTPVFNFRYPSRVSGLVNLQLHKDRHGSRDVAAGDKDCRADRMCFYSTDFDVASSLRPIVMGIDFQGKPVLEVASAGPSILVAILIAFLLLLLLAALLVFLLRRDSGQTYMLDEKERQQGNHPDLEAKEEQFKEYQRPEEGGLKASRLSLSSSISAASKDDQELDEYGNDDDIDVGRFAEDGSFIGGYTTDPKKREAFNAHRV</sequence>
<feature type="signal peptide" evidence="7">
    <location>
        <begin position="1"/>
        <end position="18"/>
    </location>
</feature>
<name>A0A267G6P7_9PLAT</name>
<gene>
    <name evidence="9" type="ORF">BOX15_Mlig026526g1</name>
</gene>
<feature type="non-terminal residue" evidence="9">
    <location>
        <position position="1"/>
    </location>
</feature>
<reference evidence="9 10" key="1">
    <citation type="submission" date="2017-06" db="EMBL/GenBank/DDBJ databases">
        <title>A platform for efficient transgenesis in Macrostomum lignano, a flatworm model organism for stem cell research.</title>
        <authorList>
            <person name="Berezikov E."/>
        </authorList>
    </citation>
    <scope>NUCLEOTIDE SEQUENCE [LARGE SCALE GENOMIC DNA]</scope>
    <source>
        <strain evidence="9">DV1</strain>
        <tissue evidence="9">Whole organism</tissue>
    </source>
</reference>
<feature type="domain" description="Neurofascin/L1/NrCAM C-terminal" evidence="8">
    <location>
        <begin position="797"/>
        <end position="884"/>
    </location>
</feature>
<feature type="compositionally biased region" description="Acidic residues" evidence="5">
    <location>
        <begin position="856"/>
        <end position="867"/>
    </location>
</feature>
<dbReference type="InterPro" id="IPR026966">
    <property type="entry name" value="Neurofascin/L1/NrCAM_C"/>
</dbReference>
<evidence type="ECO:0000256" key="6">
    <source>
        <dbReference type="SAM" id="Phobius"/>
    </source>
</evidence>
<evidence type="ECO:0000259" key="8">
    <source>
        <dbReference type="Pfam" id="PF13882"/>
    </source>
</evidence>
<comment type="caution">
    <text evidence="9">The sequence shown here is derived from an EMBL/GenBank/DDBJ whole genome shotgun (WGS) entry which is preliminary data.</text>
</comment>
<dbReference type="Proteomes" id="UP000215902">
    <property type="component" value="Unassembled WGS sequence"/>
</dbReference>
<keyword evidence="10" id="KW-1185">Reference proteome</keyword>
<organism evidence="9 10">
    <name type="scientific">Macrostomum lignano</name>
    <dbReference type="NCBI Taxonomy" id="282301"/>
    <lineage>
        <taxon>Eukaryota</taxon>
        <taxon>Metazoa</taxon>
        <taxon>Spiralia</taxon>
        <taxon>Lophotrochozoa</taxon>
        <taxon>Platyhelminthes</taxon>
        <taxon>Rhabditophora</taxon>
        <taxon>Macrostomorpha</taxon>
        <taxon>Macrostomida</taxon>
        <taxon>Macrostomidae</taxon>
        <taxon>Macrostomum</taxon>
    </lineage>
</organism>
<evidence type="ECO:0000313" key="10">
    <source>
        <dbReference type="Proteomes" id="UP000215902"/>
    </source>
</evidence>
<dbReference type="OrthoDB" id="10020351at2759"/>
<comment type="subcellular location">
    <subcellularLocation>
        <location evidence="1">Membrane</location>
        <topology evidence="1">Single-pass membrane protein</topology>
    </subcellularLocation>
</comment>
<dbReference type="GO" id="GO:0016020">
    <property type="term" value="C:membrane"/>
    <property type="evidence" value="ECO:0007669"/>
    <property type="project" value="UniProtKB-SubCell"/>
</dbReference>
<protein>
    <recommendedName>
        <fullName evidence="8">Neurofascin/L1/NrCAM C-terminal domain-containing protein</fullName>
    </recommendedName>
</protein>
<proteinExistence type="predicted"/>
<dbReference type="STRING" id="282301.A0A267G6P7"/>
<dbReference type="Pfam" id="PF13882">
    <property type="entry name" value="Bravo_FIGEY"/>
    <property type="match status" value="1"/>
</dbReference>
<evidence type="ECO:0000313" key="9">
    <source>
        <dbReference type="EMBL" id="PAA81723.1"/>
    </source>
</evidence>
<evidence type="ECO:0000256" key="1">
    <source>
        <dbReference type="ARBA" id="ARBA00004167"/>
    </source>
</evidence>
<evidence type="ECO:0000256" key="4">
    <source>
        <dbReference type="ARBA" id="ARBA00023136"/>
    </source>
</evidence>
<evidence type="ECO:0000256" key="7">
    <source>
        <dbReference type="SAM" id="SignalP"/>
    </source>
</evidence>
<dbReference type="AlphaFoldDB" id="A0A267G6P7"/>
<evidence type="ECO:0000256" key="5">
    <source>
        <dbReference type="SAM" id="MobiDB-lite"/>
    </source>
</evidence>
<keyword evidence="2 6" id="KW-0812">Transmembrane</keyword>
<keyword evidence="4 6" id="KW-0472">Membrane</keyword>
<evidence type="ECO:0000256" key="3">
    <source>
        <dbReference type="ARBA" id="ARBA00022989"/>
    </source>
</evidence>
<dbReference type="EMBL" id="NIVC01000514">
    <property type="protein sequence ID" value="PAA81723.1"/>
    <property type="molecule type" value="Genomic_DNA"/>
</dbReference>